<dbReference type="InterPro" id="IPR036568">
    <property type="entry name" value="GGCT-like_sf"/>
</dbReference>
<evidence type="ECO:0000259" key="2">
    <source>
        <dbReference type="Pfam" id="PF06094"/>
    </source>
</evidence>
<proteinExistence type="predicted"/>
<reference evidence="3 4" key="1">
    <citation type="submission" date="2019-01" db="EMBL/GenBank/DDBJ databases">
        <title>Genome sequence of Salinicola endophyticus REST5.</title>
        <authorList>
            <person name="Nascimento F.X."/>
        </authorList>
    </citation>
    <scope>NUCLEOTIDE SEQUENCE [LARGE SCALE GENOMIC DNA]</scope>
    <source>
        <strain evidence="3 4">REST5</strain>
    </source>
</reference>
<dbReference type="InterPro" id="IPR009288">
    <property type="entry name" value="AIG2-like_dom"/>
</dbReference>
<accession>A0ABY8FJT1</accession>
<dbReference type="EMBL" id="CP035631">
    <property type="protein sequence ID" value="WFF42892.1"/>
    <property type="molecule type" value="Genomic_DNA"/>
</dbReference>
<evidence type="ECO:0000256" key="1">
    <source>
        <dbReference type="SAM" id="Phobius"/>
    </source>
</evidence>
<name>A0ABY8FJT1_9GAMM</name>
<dbReference type="Proteomes" id="UP001321526">
    <property type="component" value="Chromosome"/>
</dbReference>
<dbReference type="Gene3D" id="3.10.490.10">
    <property type="entry name" value="Gamma-glutamyl cyclotransferase-like"/>
    <property type="match status" value="1"/>
</dbReference>
<organism evidence="3 4">
    <name type="scientific">Salinicola endophyticus</name>
    <dbReference type="NCBI Taxonomy" id="1949083"/>
    <lineage>
        <taxon>Bacteria</taxon>
        <taxon>Pseudomonadati</taxon>
        <taxon>Pseudomonadota</taxon>
        <taxon>Gammaproteobacteria</taxon>
        <taxon>Oceanospirillales</taxon>
        <taxon>Halomonadaceae</taxon>
        <taxon>Salinicola</taxon>
    </lineage>
</organism>
<dbReference type="Pfam" id="PF06094">
    <property type="entry name" value="GGACT"/>
    <property type="match status" value="1"/>
</dbReference>
<feature type="domain" description="Gamma-glutamylcyclotransferase AIG2-like" evidence="2">
    <location>
        <begin position="98"/>
        <end position="185"/>
    </location>
</feature>
<sequence length="189" mass="21313">MLARGSATASIIACGLPPSRKHRYAPGHAVTITVPTGPNFKLRNIDTPMLRTLKWIFIALFVLLVTAAGWFWYTYKSPYGYHPAEPAMVDTRIPRQDVFVYGTLRYSGIRWLVTGRAGDSRPATLAGYRKQDLDVIPDDGGQVEGEIISVTPDELRALDRYERVGVRYQRESVKLEDGSIVWIYRLIDP</sequence>
<feature type="transmembrane region" description="Helical" evidence="1">
    <location>
        <begin position="53"/>
        <end position="73"/>
    </location>
</feature>
<protein>
    <submittedName>
        <fullName evidence="3">Gamma-glutamylcyclotransferase</fullName>
    </submittedName>
</protein>
<evidence type="ECO:0000313" key="3">
    <source>
        <dbReference type="EMBL" id="WFF42892.1"/>
    </source>
</evidence>
<dbReference type="CDD" id="cd06661">
    <property type="entry name" value="GGCT_like"/>
    <property type="match status" value="1"/>
</dbReference>
<evidence type="ECO:0000313" key="4">
    <source>
        <dbReference type="Proteomes" id="UP001321526"/>
    </source>
</evidence>
<dbReference type="InterPro" id="IPR013024">
    <property type="entry name" value="GGCT-like"/>
</dbReference>
<dbReference type="SUPFAM" id="SSF110857">
    <property type="entry name" value="Gamma-glutamyl cyclotransferase-like"/>
    <property type="match status" value="1"/>
</dbReference>
<keyword evidence="4" id="KW-1185">Reference proteome</keyword>
<keyword evidence="1" id="KW-0812">Transmembrane</keyword>
<keyword evidence="1" id="KW-1133">Transmembrane helix</keyword>
<gene>
    <name evidence="3" type="ORF">EVC62_16090</name>
</gene>
<keyword evidence="1" id="KW-0472">Membrane</keyword>